<evidence type="ECO:0000313" key="2">
    <source>
        <dbReference type="Proteomes" id="UP000887563"/>
    </source>
</evidence>
<keyword evidence="2" id="KW-1185">Reference proteome</keyword>
<protein>
    <submittedName>
        <fullName evidence="3">Candidate secreted effector</fullName>
    </submittedName>
</protein>
<name>A0A914N6B1_MELIC</name>
<feature type="transmembrane region" description="Helical" evidence="1">
    <location>
        <begin position="168"/>
        <end position="192"/>
    </location>
</feature>
<keyword evidence="1" id="KW-1133">Transmembrane helix</keyword>
<organism evidence="2 3">
    <name type="scientific">Meloidogyne incognita</name>
    <name type="common">Southern root-knot nematode worm</name>
    <name type="synonym">Oxyuris incognita</name>
    <dbReference type="NCBI Taxonomy" id="6306"/>
    <lineage>
        <taxon>Eukaryota</taxon>
        <taxon>Metazoa</taxon>
        <taxon>Ecdysozoa</taxon>
        <taxon>Nematoda</taxon>
        <taxon>Chromadorea</taxon>
        <taxon>Rhabditida</taxon>
        <taxon>Tylenchina</taxon>
        <taxon>Tylenchomorpha</taxon>
        <taxon>Tylenchoidea</taxon>
        <taxon>Meloidogynidae</taxon>
        <taxon>Meloidogyninae</taxon>
        <taxon>Meloidogyne</taxon>
        <taxon>Meloidogyne incognita group</taxon>
    </lineage>
</organism>
<keyword evidence="1" id="KW-0472">Membrane</keyword>
<feature type="transmembrane region" description="Helical" evidence="1">
    <location>
        <begin position="12"/>
        <end position="32"/>
    </location>
</feature>
<keyword evidence="1" id="KW-0812">Transmembrane</keyword>
<sequence length="201" mass="21849">MSSQTSGVTAFICEPLSIIISIVCPLTFTFFLSHSCTLKLSSGSQISPTPQYGPCQQSCLTCPFFPQNSHCTCLGTHCRSGFHFSSFSFTSLGGCSLSAFTRFTFTACSLTIVGFSVINTASALFAKCKRHSSMTSLRITGTACFFLVSTNRIASWRNDCSSLGRPEIYIRILISSILNAIWAFSHWALTLLPNSITSSRP</sequence>
<dbReference type="Proteomes" id="UP000887563">
    <property type="component" value="Unplaced"/>
</dbReference>
<feature type="transmembrane region" description="Helical" evidence="1">
    <location>
        <begin position="103"/>
        <end position="125"/>
    </location>
</feature>
<dbReference type="WBParaSite" id="Minc3s04242g35827">
    <property type="protein sequence ID" value="Minc3s04242g35827"/>
    <property type="gene ID" value="Minc3s04242g35827"/>
</dbReference>
<evidence type="ECO:0000256" key="1">
    <source>
        <dbReference type="SAM" id="Phobius"/>
    </source>
</evidence>
<reference evidence="3" key="1">
    <citation type="submission" date="2022-11" db="UniProtKB">
        <authorList>
            <consortium name="WormBaseParasite"/>
        </authorList>
    </citation>
    <scope>IDENTIFICATION</scope>
</reference>
<evidence type="ECO:0000313" key="3">
    <source>
        <dbReference type="WBParaSite" id="Minc3s04242g35827"/>
    </source>
</evidence>
<dbReference type="AlphaFoldDB" id="A0A914N6B1"/>
<proteinExistence type="predicted"/>
<accession>A0A914N6B1</accession>